<dbReference type="Pfam" id="PF12796">
    <property type="entry name" value="Ank_2"/>
    <property type="match status" value="1"/>
</dbReference>
<evidence type="ECO:0000256" key="3">
    <source>
        <dbReference type="PROSITE-ProRule" id="PRU00023"/>
    </source>
</evidence>
<organism evidence="4 5">
    <name type="scientific">Apiospora phragmitis</name>
    <dbReference type="NCBI Taxonomy" id="2905665"/>
    <lineage>
        <taxon>Eukaryota</taxon>
        <taxon>Fungi</taxon>
        <taxon>Dikarya</taxon>
        <taxon>Ascomycota</taxon>
        <taxon>Pezizomycotina</taxon>
        <taxon>Sordariomycetes</taxon>
        <taxon>Xylariomycetidae</taxon>
        <taxon>Amphisphaeriales</taxon>
        <taxon>Apiosporaceae</taxon>
        <taxon>Apiospora</taxon>
    </lineage>
</organism>
<keyword evidence="2 3" id="KW-0040">ANK repeat</keyword>
<keyword evidence="1" id="KW-0677">Repeat</keyword>
<dbReference type="PANTHER" id="PTHR24198:SF165">
    <property type="entry name" value="ANKYRIN REPEAT-CONTAINING PROTEIN-RELATED"/>
    <property type="match status" value="1"/>
</dbReference>
<dbReference type="PROSITE" id="PS50088">
    <property type="entry name" value="ANK_REPEAT"/>
    <property type="match status" value="1"/>
</dbReference>
<dbReference type="PANTHER" id="PTHR24198">
    <property type="entry name" value="ANKYRIN REPEAT AND PROTEIN KINASE DOMAIN-CONTAINING PROTEIN"/>
    <property type="match status" value="1"/>
</dbReference>
<evidence type="ECO:0000256" key="2">
    <source>
        <dbReference type="ARBA" id="ARBA00023043"/>
    </source>
</evidence>
<dbReference type="Proteomes" id="UP001480595">
    <property type="component" value="Unassembled WGS sequence"/>
</dbReference>
<reference evidence="4 5" key="1">
    <citation type="submission" date="2023-01" db="EMBL/GenBank/DDBJ databases">
        <title>Analysis of 21 Apiospora genomes using comparative genomics revels a genus with tremendous synthesis potential of carbohydrate active enzymes and secondary metabolites.</title>
        <authorList>
            <person name="Sorensen T."/>
        </authorList>
    </citation>
    <scope>NUCLEOTIDE SEQUENCE [LARGE SCALE GENOMIC DNA]</scope>
    <source>
        <strain evidence="4 5">CBS 135458</strain>
    </source>
</reference>
<evidence type="ECO:0008006" key="6">
    <source>
        <dbReference type="Google" id="ProtNLM"/>
    </source>
</evidence>
<comment type="caution">
    <text evidence="4">The sequence shown here is derived from an EMBL/GenBank/DDBJ whole genome shotgun (WGS) entry which is preliminary data.</text>
</comment>
<dbReference type="SMART" id="SM00248">
    <property type="entry name" value="ANK"/>
    <property type="match status" value="3"/>
</dbReference>
<dbReference type="Gene3D" id="1.25.40.20">
    <property type="entry name" value="Ankyrin repeat-containing domain"/>
    <property type="match status" value="1"/>
</dbReference>
<protein>
    <recommendedName>
        <fullName evidence="6">Ankyrin repeat protein</fullName>
    </recommendedName>
</protein>
<evidence type="ECO:0000256" key="1">
    <source>
        <dbReference type="ARBA" id="ARBA00022737"/>
    </source>
</evidence>
<keyword evidence="5" id="KW-1185">Reference proteome</keyword>
<proteinExistence type="predicted"/>
<evidence type="ECO:0000313" key="4">
    <source>
        <dbReference type="EMBL" id="KAK8076086.1"/>
    </source>
</evidence>
<dbReference type="GeneID" id="92087830"/>
<gene>
    <name evidence="4" type="ORF">PG994_003358</name>
</gene>
<dbReference type="InterPro" id="IPR036770">
    <property type="entry name" value="Ankyrin_rpt-contain_sf"/>
</dbReference>
<accession>A0ABR1W0L2</accession>
<dbReference type="RefSeq" id="XP_066719045.1">
    <property type="nucleotide sequence ID" value="XM_066854767.1"/>
</dbReference>
<evidence type="ECO:0000313" key="5">
    <source>
        <dbReference type="Proteomes" id="UP001480595"/>
    </source>
</evidence>
<name>A0ABR1W0L2_9PEZI</name>
<dbReference type="SUPFAM" id="SSF48403">
    <property type="entry name" value="Ankyrin repeat"/>
    <property type="match status" value="1"/>
</dbReference>
<dbReference type="EMBL" id="JAQQWL010000004">
    <property type="protein sequence ID" value="KAK8076086.1"/>
    <property type="molecule type" value="Genomic_DNA"/>
</dbReference>
<sequence length="238" mass="26406">MGASPNFDPSTEDFGEPHLALHSAAYGGDLQICSLLLAHGAAIHTPARTYNRGLYPPWGCPTYRQTPVELAIQSRSWDCAELLLSNGAAARIELVDHGFTALQQCIQYDNFRTARTLLSLGAQLDAYTLKSMYPCSTLDEYEAIQGLEEAWKTKSLDSLDNIIWRSPLSHTLSGTLIMKVGAKAINRYTLKRESAVLGPEFGKRRIPFSDGITARQEGGWWFLWCTEYLTPPGYTLAD</sequence>
<dbReference type="InterPro" id="IPR002110">
    <property type="entry name" value="Ankyrin_rpt"/>
</dbReference>
<feature type="repeat" description="ANK" evidence="3">
    <location>
        <begin position="16"/>
        <end position="48"/>
    </location>
</feature>